<proteinExistence type="predicted"/>
<accession>A0A0L8VAW7</accession>
<comment type="caution">
    <text evidence="2">The sequence shown here is derived from an EMBL/GenBank/DDBJ whole genome shotgun (WGS) entry which is preliminary data.</text>
</comment>
<dbReference type="Pfam" id="PF16130">
    <property type="entry name" value="DUF4842"/>
    <property type="match status" value="1"/>
</dbReference>
<sequence>MVDPCKEVCLVAGQHMYVGNVTVGEDGGDIYVTFNITEPDVYLLETHVDIFLSEEQFKADKKISNGGAIPGKFEFKKSWSMGEMMTSYTVMIPASYVDEVTGGANCFFIATHAALSNGETAWGGVCDETDKGVSLADAMQFPGRNWSVYFEFCLDECETTIDFTYAWEDLMKDGADGNDGDYNDLVIKSDVIKSMNELKISFYASARGASYDHAFKIRIPKMGIVDGMDGVFGEEGIEEDGDDYIITVFASTKAHLPQENINPYPFAANTLRTDTDCEPHATAEITISIDGDFDFDPNEPYYPFITVHPGTANAYDLNIWELDMPNGDTWKDVGGIEYPNGIIISDDWKWPYEKTHITAAYSGFKSITEGWEPNWATLTGPSEVFDVVCE</sequence>
<protein>
    <recommendedName>
        <fullName evidence="1">DUF4842 domain-containing protein</fullName>
    </recommendedName>
</protein>
<name>A0A0L8VAW7_9BACT</name>
<dbReference type="InterPro" id="IPR032295">
    <property type="entry name" value="DUF4842"/>
</dbReference>
<dbReference type="PATRIC" id="fig|1409788.3.peg.1605"/>
<dbReference type="EMBL" id="LGIA01000089">
    <property type="protein sequence ID" value="KOH45620.1"/>
    <property type="molecule type" value="Genomic_DNA"/>
</dbReference>
<feature type="domain" description="DUF4842" evidence="1">
    <location>
        <begin position="197"/>
        <end position="366"/>
    </location>
</feature>
<dbReference type="AlphaFoldDB" id="A0A0L8VAW7"/>
<dbReference type="Proteomes" id="UP000036958">
    <property type="component" value="Unassembled WGS sequence"/>
</dbReference>
<dbReference type="NCBIfam" id="TIGR04456">
    <property type="entry name" value="LruC_dom"/>
    <property type="match status" value="1"/>
</dbReference>
<evidence type="ECO:0000259" key="1">
    <source>
        <dbReference type="Pfam" id="PF16130"/>
    </source>
</evidence>
<evidence type="ECO:0000313" key="3">
    <source>
        <dbReference type="Proteomes" id="UP000036958"/>
    </source>
</evidence>
<gene>
    <name evidence="2" type="ORF">NC99_15670</name>
</gene>
<keyword evidence="3" id="KW-1185">Reference proteome</keyword>
<evidence type="ECO:0000313" key="2">
    <source>
        <dbReference type="EMBL" id="KOH45620.1"/>
    </source>
</evidence>
<reference evidence="3" key="1">
    <citation type="submission" date="2015-07" db="EMBL/GenBank/DDBJ databases">
        <title>Genome sequencing of Sunxiuqinia dokdonensis strain SK.</title>
        <authorList>
            <person name="Ahn S."/>
            <person name="Kim B.-C."/>
        </authorList>
    </citation>
    <scope>NUCLEOTIDE SEQUENCE [LARGE SCALE GENOMIC DNA]</scope>
    <source>
        <strain evidence="3">SK</strain>
    </source>
</reference>
<organism evidence="2 3">
    <name type="scientific">Sunxiuqinia dokdonensis</name>
    <dbReference type="NCBI Taxonomy" id="1409788"/>
    <lineage>
        <taxon>Bacteria</taxon>
        <taxon>Pseudomonadati</taxon>
        <taxon>Bacteroidota</taxon>
        <taxon>Bacteroidia</taxon>
        <taxon>Marinilabiliales</taxon>
        <taxon>Prolixibacteraceae</taxon>
        <taxon>Sunxiuqinia</taxon>
    </lineage>
</organism>
<dbReference type="InterPro" id="IPR031025">
    <property type="entry name" value="LruC_dom"/>
</dbReference>